<organism evidence="3 4">
    <name type="scientific">Microvirga puerhi</name>
    <dbReference type="NCBI Taxonomy" id="2876078"/>
    <lineage>
        <taxon>Bacteria</taxon>
        <taxon>Pseudomonadati</taxon>
        <taxon>Pseudomonadota</taxon>
        <taxon>Alphaproteobacteria</taxon>
        <taxon>Hyphomicrobiales</taxon>
        <taxon>Methylobacteriaceae</taxon>
        <taxon>Microvirga</taxon>
    </lineage>
</organism>
<name>A0ABS7VGX0_9HYPH</name>
<gene>
    <name evidence="3" type="ORF">K9B37_00305</name>
</gene>
<comment type="caution">
    <text evidence="3">The sequence shown here is derived from an EMBL/GenBank/DDBJ whole genome shotgun (WGS) entry which is preliminary data.</text>
</comment>
<keyword evidence="2" id="KW-0472">Membrane</keyword>
<evidence type="ECO:0008006" key="5">
    <source>
        <dbReference type="Google" id="ProtNLM"/>
    </source>
</evidence>
<feature type="region of interest" description="Disordered" evidence="1">
    <location>
        <begin position="1"/>
        <end position="25"/>
    </location>
</feature>
<dbReference type="Proteomes" id="UP000704176">
    <property type="component" value="Unassembled WGS sequence"/>
</dbReference>
<sequence>MAVDPMDRDPNLYNRESEVYDSDARGSNTLAYLIGGLVIALGLLAFLFYDGGNRDVSTTGSTTAPQTQTAPAAPSSPNPSTPGSSTTAPTPAAPASPTAPSTGSPKP</sequence>
<keyword evidence="2" id="KW-1133">Transmembrane helix</keyword>
<keyword evidence="4" id="KW-1185">Reference proteome</keyword>
<dbReference type="RefSeq" id="WP_224310801.1">
    <property type="nucleotide sequence ID" value="NZ_JAIRBM010000001.1"/>
</dbReference>
<evidence type="ECO:0000256" key="2">
    <source>
        <dbReference type="SAM" id="Phobius"/>
    </source>
</evidence>
<feature type="compositionally biased region" description="Low complexity" evidence="1">
    <location>
        <begin position="81"/>
        <end position="107"/>
    </location>
</feature>
<evidence type="ECO:0000256" key="1">
    <source>
        <dbReference type="SAM" id="MobiDB-lite"/>
    </source>
</evidence>
<feature type="compositionally biased region" description="Basic and acidic residues" evidence="1">
    <location>
        <begin position="1"/>
        <end position="24"/>
    </location>
</feature>
<evidence type="ECO:0000313" key="4">
    <source>
        <dbReference type="Proteomes" id="UP000704176"/>
    </source>
</evidence>
<feature type="transmembrane region" description="Helical" evidence="2">
    <location>
        <begin position="30"/>
        <end position="49"/>
    </location>
</feature>
<keyword evidence="2" id="KW-0812">Transmembrane</keyword>
<proteinExistence type="predicted"/>
<feature type="region of interest" description="Disordered" evidence="1">
    <location>
        <begin position="54"/>
        <end position="107"/>
    </location>
</feature>
<accession>A0ABS7VGX0</accession>
<dbReference type="EMBL" id="JAIRBM010000001">
    <property type="protein sequence ID" value="MBZ6074741.1"/>
    <property type="molecule type" value="Genomic_DNA"/>
</dbReference>
<feature type="compositionally biased region" description="Low complexity" evidence="1">
    <location>
        <begin position="57"/>
        <end position="73"/>
    </location>
</feature>
<evidence type="ECO:0000313" key="3">
    <source>
        <dbReference type="EMBL" id="MBZ6074741.1"/>
    </source>
</evidence>
<protein>
    <recommendedName>
        <fullName evidence="5">Dynamin</fullName>
    </recommendedName>
</protein>
<reference evidence="3 4" key="1">
    <citation type="submission" date="2021-09" db="EMBL/GenBank/DDBJ databases">
        <title>The complete genome sequence of a new microorganism.</title>
        <authorList>
            <person name="Zi Z."/>
        </authorList>
    </citation>
    <scope>NUCLEOTIDE SEQUENCE [LARGE SCALE GENOMIC DNA]</scope>
    <source>
        <strain evidence="3 4">WGZ8</strain>
    </source>
</reference>